<dbReference type="InterPro" id="IPR051016">
    <property type="entry name" value="Diverse_Substrate_AcTransf"/>
</dbReference>
<dbReference type="SUPFAM" id="SSF55729">
    <property type="entry name" value="Acyl-CoA N-acyltransferases (Nat)"/>
    <property type="match status" value="1"/>
</dbReference>
<evidence type="ECO:0000313" key="5">
    <source>
        <dbReference type="Proteomes" id="UP000473525"/>
    </source>
</evidence>
<organism evidence="4 5">
    <name type="scientific">Nocardioides agri</name>
    <dbReference type="NCBI Taxonomy" id="2682843"/>
    <lineage>
        <taxon>Bacteria</taxon>
        <taxon>Bacillati</taxon>
        <taxon>Actinomycetota</taxon>
        <taxon>Actinomycetes</taxon>
        <taxon>Propionibacteriales</taxon>
        <taxon>Nocardioidaceae</taxon>
        <taxon>Nocardioides</taxon>
    </lineage>
</organism>
<dbReference type="PANTHER" id="PTHR10545">
    <property type="entry name" value="DIAMINE N-ACETYLTRANSFERASE"/>
    <property type="match status" value="1"/>
</dbReference>
<accession>A0A6L6Y0B6</accession>
<gene>
    <name evidence="4" type="ORF">GON03_17655</name>
</gene>
<dbReference type="GO" id="GO:0008080">
    <property type="term" value="F:N-acetyltransferase activity"/>
    <property type="evidence" value="ECO:0007669"/>
    <property type="project" value="TreeGrafter"/>
</dbReference>
<dbReference type="Proteomes" id="UP000473525">
    <property type="component" value="Unassembled WGS sequence"/>
</dbReference>
<dbReference type="Gene3D" id="3.40.630.30">
    <property type="match status" value="1"/>
</dbReference>
<dbReference type="PANTHER" id="PTHR10545:SF29">
    <property type="entry name" value="GH14572P-RELATED"/>
    <property type="match status" value="1"/>
</dbReference>
<proteinExistence type="predicted"/>
<keyword evidence="5" id="KW-1185">Reference proteome</keyword>
<dbReference type="RefSeq" id="WP_157344245.1">
    <property type="nucleotide sequence ID" value="NZ_WSEK01000004.1"/>
</dbReference>
<sequence length="174" mass="19112">MSPETIPATGVQIRRATVEDAATVLTLLLELAAHEHTAHAVHATLDDWRCMLANPAVLVLLAVSDDQPVGYVSGIRQLNLWLGRDIFAMDDLYVRAEARDRGIGGRLMAALADHLTSQTDDRPLITWGVRDDNDAGHRFYERLGARLRTKVVAAWTPNAYGSYVSSRPPLDAKA</sequence>
<evidence type="ECO:0000256" key="1">
    <source>
        <dbReference type="ARBA" id="ARBA00022679"/>
    </source>
</evidence>
<evidence type="ECO:0000259" key="3">
    <source>
        <dbReference type="PROSITE" id="PS51186"/>
    </source>
</evidence>
<dbReference type="CDD" id="cd04301">
    <property type="entry name" value="NAT_SF"/>
    <property type="match status" value="1"/>
</dbReference>
<dbReference type="InterPro" id="IPR016181">
    <property type="entry name" value="Acyl_CoA_acyltransferase"/>
</dbReference>
<feature type="domain" description="N-acetyltransferase" evidence="3">
    <location>
        <begin position="11"/>
        <end position="171"/>
    </location>
</feature>
<name>A0A6L6Y0B6_9ACTN</name>
<evidence type="ECO:0000313" key="4">
    <source>
        <dbReference type="EMBL" id="MVQ51015.1"/>
    </source>
</evidence>
<dbReference type="EMBL" id="WSEK01000004">
    <property type="protein sequence ID" value="MVQ51015.1"/>
    <property type="molecule type" value="Genomic_DNA"/>
</dbReference>
<comment type="caution">
    <text evidence="4">The sequence shown here is derived from an EMBL/GenBank/DDBJ whole genome shotgun (WGS) entry which is preliminary data.</text>
</comment>
<reference evidence="4 5" key="1">
    <citation type="submission" date="2019-12" db="EMBL/GenBank/DDBJ databases">
        <authorList>
            <person name="Huq M.A."/>
        </authorList>
    </citation>
    <scope>NUCLEOTIDE SEQUENCE [LARGE SCALE GENOMIC DNA]</scope>
    <source>
        <strain evidence="4 5">MAH-18</strain>
    </source>
</reference>
<keyword evidence="1 4" id="KW-0808">Transferase</keyword>
<dbReference type="AlphaFoldDB" id="A0A6L6Y0B6"/>
<dbReference type="InterPro" id="IPR000182">
    <property type="entry name" value="GNAT_dom"/>
</dbReference>
<protein>
    <submittedName>
        <fullName evidence="4">GNAT family N-acetyltransferase</fullName>
    </submittedName>
</protein>
<evidence type="ECO:0000256" key="2">
    <source>
        <dbReference type="ARBA" id="ARBA00023315"/>
    </source>
</evidence>
<keyword evidence="2" id="KW-0012">Acyltransferase</keyword>
<dbReference type="PROSITE" id="PS51186">
    <property type="entry name" value="GNAT"/>
    <property type="match status" value="1"/>
</dbReference>
<dbReference type="Pfam" id="PF00583">
    <property type="entry name" value="Acetyltransf_1"/>
    <property type="match status" value="1"/>
</dbReference>